<dbReference type="Proteomes" id="UP000092687">
    <property type="component" value="Chromosome"/>
</dbReference>
<dbReference type="KEGG" id="phc:BBI08_11315"/>
<feature type="domain" description="DJ-1/PfpI" evidence="1">
    <location>
        <begin position="3"/>
        <end position="176"/>
    </location>
</feature>
<dbReference type="SUPFAM" id="SSF52317">
    <property type="entry name" value="Class I glutamine amidotransferase-like"/>
    <property type="match status" value="1"/>
</dbReference>
<proteinExistence type="predicted"/>
<evidence type="ECO:0000259" key="1">
    <source>
        <dbReference type="Pfam" id="PF01965"/>
    </source>
</evidence>
<accession>A0A1C7DSP9</accession>
<keyword evidence="3" id="KW-1185">Reference proteome</keyword>
<dbReference type="InterPro" id="IPR050325">
    <property type="entry name" value="Prot/Nucl_acid_deglycase"/>
</dbReference>
<dbReference type="CDD" id="cd03135">
    <property type="entry name" value="GATase1_DJ-1"/>
    <property type="match status" value="1"/>
</dbReference>
<dbReference type="RefSeq" id="WP_008496126.1">
    <property type="nucleotide sequence ID" value="NZ_CP016537.2"/>
</dbReference>
<dbReference type="PANTHER" id="PTHR48094">
    <property type="entry name" value="PROTEIN/NUCLEIC ACID DEGLYCASE DJ-1-RELATED"/>
    <property type="match status" value="1"/>
</dbReference>
<dbReference type="EMBL" id="CP016537">
    <property type="protein sequence ID" value="ANU14422.1"/>
    <property type="molecule type" value="Genomic_DNA"/>
</dbReference>
<dbReference type="GO" id="GO:0005737">
    <property type="term" value="C:cytoplasm"/>
    <property type="evidence" value="ECO:0007669"/>
    <property type="project" value="TreeGrafter"/>
</dbReference>
<sequence length="194" mass="21929">MTKILLLLANGFEASEASVFTDVMGWNKWEGDGSTEVVTVGKHPQLQCTWNFQVIPEQQLYDILLEEFDALAIPGGFEEAGFYEDAFSEDFQEVVRYFDAHKKPIASICVAALMVAHSGVLKNKRATTYDHPTSKRRDQLKQYDVQVIDQRIVCDDHIITSSNPGTAFEVAFRLLEMVTSKENKDKVKELMGFV</sequence>
<name>A0A1C7DSP9_9BACL</name>
<evidence type="ECO:0000313" key="2">
    <source>
        <dbReference type="EMBL" id="ANU14422.1"/>
    </source>
</evidence>
<dbReference type="Pfam" id="PF01965">
    <property type="entry name" value="DJ-1_PfpI"/>
    <property type="match status" value="1"/>
</dbReference>
<dbReference type="AlphaFoldDB" id="A0A1C7DSP9"/>
<protein>
    <submittedName>
        <fullName evidence="2">DJ-1 family protein</fullName>
    </submittedName>
</protein>
<evidence type="ECO:0000313" key="3">
    <source>
        <dbReference type="Proteomes" id="UP000092687"/>
    </source>
</evidence>
<dbReference type="STRING" id="1215089.BBI08_11315"/>
<dbReference type="Gene3D" id="3.40.50.880">
    <property type="match status" value="1"/>
</dbReference>
<dbReference type="PANTHER" id="PTHR48094:SF5">
    <property type="entry name" value="PROTEIN DJ-1 HOMOLOG"/>
    <property type="match status" value="1"/>
</dbReference>
<reference evidence="2" key="1">
    <citation type="submission" date="2016-10" db="EMBL/GenBank/DDBJ databases">
        <authorList>
            <person name="de Groot N.N."/>
        </authorList>
    </citation>
    <scope>NUCLEOTIDE SEQUENCE</scope>
    <source>
        <strain evidence="2">DSM 24743</strain>
    </source>
</reference>
<dbReference type="OrthoDB" id="9792284at2"/>
<gene>
    <name evidence="2" type="ORF">BBI08_11315</name>
</gene>
<dbReference type="InterPro" id="IPR002818">
    <property type="entry name" value="DJ-1/PfpI"/>
</dbReference>
<organism evidence="2 3">
    <name type="scientific">Planococcus halocryophilus</name>
    <dbReference type="NCBI Taxonomy" id="1215089"/>
    <lineage>
        <taxon>Bacteria</taxon>
        <taxon>Bacillati</taxon>
        <taxon>Bacillota</taxon>
        <taxon>Bacilli</taxon>
        <taxon>Bacillales</taxon>
        <taxon>Caryophanaceae</taxon>
        <taxon>Planococcus</taxon>
    </lineage>
</organism>
<dbReference type="InterPro" id="IPR029062">
    <property type="entry name" value="Class_I_gatase-like"/>
</dbReference>